<dbReference type="EMBL" id="FOUO01000002">
    <property type="protein sequence ID" value="SFM30152.1"/>
    <property type="molecule type" value="Genomic_DNA"/>
</dbReference>
<dbReference type="Gene3D" id="1.10.10.10">
    <property type="entry name" value="Winged helix-like DNA-binding domain superfamily/Winged helix DNA-binding domain"/>
    <property type="match status" value="3"/>
</dbReference>
<dbReference type="STRING" id="195064.SAMN05421721_102157"/>
<dbReference type="PANTHER" id="PTHR33602">
    <property type="entry name" value="REGULATORY PROTEIN RECX FAMILY PROTEIN"/>
    <property type="match status" value="1"/>
</dbReference>
<evidence type="ECO:0000256" key="1">
    <source>
        <dbReference type="ARBA" id="ARBA00004496"/>
    </source>
</evidence>
<dbReference type="RefSeq" id="WP_090483565.1">
    <property type="nucleotide sequence ID" value="NZ_FOUO01000002.1"/>
</dbReference>
<dbReference type="InterPro" id="IPR053924">
    <property type="entry name" value="RecX_HTH_2nd"/>
</dbReference>
<gene>
    <name evidence="8" type="ORF">SAMN05421721_102157</name>
</gene>
<dbReference type="Pfam" id="PF02631">
    <property type="entry name" value="RecX_HTH2"/>
    <property type="match status" value="1"/>
</dbReference>
<dbReference type="AlphaFoldDB" id="A0A1I4PQP6"/>
<comment type="similarity">
    <text evidence="2">Belongs to the RecX family.</text>
</comment>
<dbReference type="InterPro" id="IPR036388">
    <property type="entry name" value="WH-like_DNA-bd_sf"/>
</dbReference>
<dbReference type="InterPro" id="IPR003783">
    <property type="entry name" value="Regulatory_RecX"/>
</dbReference>
<evidence type="ECO:0000256" key="3">
    <source>
        <dbReference type="ARBA" id="ARBA00018111"/>
    </source>
</evidence>
<sequence length="137" mass="15687">MRLLARREHSRLELGRKLAARGYPCPDVEAALDRLEAQGLLSEARFTESLVRQRVQQGHGPLRIIADLRQRGIEDPGSAVEAAQVDWEALAREVYRRRFGGDTPQAPRERARRMRFLQGRGFPPETIRRVMNDVDTT</sequence>
<accession>A0A1I4PQP6</accession>
<evidence type="ECO:0000313" key="8">
    <source>
        <dbReference type="EMBL" id="SFM30152.1"/>
    </source>
</evidence>
<dbReference type="Proteomes" id="UP000199556">
    <property type="component" value="Unassembled WGS sequence"/>
</dbReference>
<reference evidence="8 9" key="1">
    <citation type="submission" date="2016-10" db="EMBL/GenBank/DDBJ databases">
        <authorList>
            <person name="de Groot N.N."/>
        </authorList>
    </citation>
    <scope>NUCLEOTIDE SEQUENCE [LARGE SCALE GENOMIC DNA]</scope>
    <source>
        <strain evidence="8 9">DSM 4180</strain>
    </source>
</reference>
<dbReference type="GO" id="GO:0006282">
    <property type="term" value="P:regulation of DNA repair"/>
    <property type="evidence" value="ECO:0007669"/>
    <property type="project" value="InterPro"/>
</dbReference>
<dbReference type="Pfam" id="PF21982">
    <property type="entry name" value="RecX_HTH1"/>
    <property type="match status" value="1"/>
</dbReference>
<comment type="subcellular location">
    <subcellularLocation>
        <location evidence="1">Cytoplasm</location>
    </subcellularLocation>
</comment>
<dbReference type="OrthoDB" id="7066780at2"/>
<dbReference type="Pfam" id="PF21981">
    <property type="entry name" value="RecX_HTH3"/>
    <property type="match status" value="1"/>
</dbReference>
<dbReference type="InterPro" id="IPR053925">
    <property type="entry name" value="RecX_HTH_3rd"/>
</dbReference>
<dbReference type="InterPro" id="IPR053926">
    <property type="entry name" value="RecX_HTH_1st"/>
</dbReference>
<proteinExistence type="inferred from homology"/>
<protein>
    <recommendedName>
        <fullName evidence="3">Regulatory protein RecX</fullName>
    </recommendedName>
</protein>
<feature type="domain" description="RecX first three-helical" evidence="7">
    <location>
        <begin position="1"/>
        <end position="35"/>
    </location>
</feature>
<evidence type="ECO:0000259" key="7">
    <source>
        <dbReference type="Pfam" id="PF21982"/>
    </source>
</evidence>
<feature type="domain" description="RecX second three-helical" evidence="5">
    <location>
        <begin position="42"/>
        <end position="75"/>
    </location>
</feature>
<evidence type="ECO:0000259" key="5">
    <source>
        <dbReference type="Pfam" id="PF02631"/>
    </source>
</evidence>
<organism evidence="8 9">
    <name type="scientific">Ectothiorhodospira mobilis</name>
    <dbReference type="NCBI Taxonomy" id="195064"/>
    <lineage>
        <taxon>Bacteria</taxon>
        <taxon>Pseudomonadati</taxon>
        <taxon>Pseudomonadota</taxon>
        <taxon>Gammaproteobacteria</taxon>
        <taxon>Chromatiales</taxon>
        <taxon>Ectothiorhodospiraceae</taxon>
        <taxon>Ectothiorhodospira</taxon>
    </lineage>
</organism>
<dbReference type="GO" id="GO:0005737">
    <property type="term" value="C:cytoplasm"/>
    <property type="evidence" value="ECO:0007669"/>
    <property type="project" value="UniProtKB-SubCell"/>
</dbReference>
<evidence type="ECO:0000256" key="2">
    <source>
        <dbReference type="ARBA" id="ARBA00009695"/>
    </source>
</evidence>
<name>A0A1I4PQP6_ECTMO</name>
<evidence type="ECO:0000259" key="6">
    <source>
        <dbReference type="Pfam" id="PF21981"/>
    </source>
</evidence>
<feature type="domain" description="RecX third three-helical" evidence="6">
    <location>
        <begin position="88"/>
        <end position="131"/>
    </location>
</feature>
<keyword evidence="4" id="KW-0963">Cytoplasm</keyword>
<keyword evidence="9" id="KW-1185">Reference proteome</keyword>
<evidence type="ECO:0000313" key="9">
    <source>
        <dbReference type="Proteomes" id="UP000199556"/>
    </source>
</evidence>
<dbReference type="PANTHER" id="PTHR33602:SF1">
    <property type="entry name" value="REGULATORY PROTEIN RECX FAMILY PROTEIN"/>
    <property type="match status" value="1"/>
</dbReference>
<evidence type="ECO:0000256" key="4">
    <source>
        <dbReference type="ARBA" id="ARBA00022490"/>
    </source>
</evidence>